<dbReference type="Pfam" id="PF18750">
    <property type="entry name" value="SNAD4"/>
    <property type="match status" value="1"/>
</dbReference>
<evidence type="ECO:0000256" key="2">
    <source>
        <dbReference type="ARBA" id="ARBA00006576"/>
    </source>
</evidence>
<dbReference type="AlphaFoldDB" id="A0A7M4F206"/>
<proteinExistence type="inferred from homology"/>
<accession>A0A7M4F206</accession>
<dbReference type="GO" id="GO:0016554">
    <property type="term" value="P:cytidine to uridine editing"/>
    <property type="evidence" value="ECO:0007669"/>
    <property type="project" value="TreeGrafter"/>
</dbReference>
<dbReference type="GO" id="GO:0004126">
    <property type="term" value="F:cytidine deaminase activity"/>
    <property type="evidence" value="ECO:0007669"/>
    <property type="project" value="TreeGrafter"/>
</dbReference>
<dbReference type="InterPro" id="IPR002125">
    <property type="entry name" value="CMP_dCMP_dom"/>
</dbReference>
<evidence type="ECO:0000313" key="7">
    <source>
        <dbReference type="Ensembl" id="ENSCPRP00005017897.1"/>
    </source>
</evidence>
<dbReference type="InterPro" id="IPR016192">
    <property type="entry name" value="APOBEC/CMP_deaminase_Zn-bd"/>
</dbReference>
<dbReference type="GO" id="GO:0008270">
    <property type="term" value="F:zinc ion binding"/>
    <property type="evidence" value="ECO:0007669"/>
    <property type="project" value="InterPro"/>
</dbReference>
<reference evidence="7" key="1">
    <citation type="submission" date="2025-08" db="UniProtKB">
        <authorList>
            <consortium name="Ensembl"/>
        </authorList>
    </citation>
    <scope>IDENTIFICATION</scope>
</reference>
<evidence type="ECO:0000313" key="8">
    <source>
        <dbReference type="Proteomes" id="UP000594220"/>
    </source>
</evidence>
<dbReference type="InterPro" id="IPR050610">
    <property type="entry name" value="APOBEC_Cyt_Deaminase"/>
</dbReference>
<dbReference type="SUPFAM" id="SSF53927">
    <property type="entry name" value="Cytidine deaminase-like"/>
    <property type="match status" value="1"/>
</dbReference>
<comment type="cofactor">
    <cofactor evidence="1">
        <name>Zn(2+)</name>
        <dbReference type="ChEBI" id="CHEBI:29105"/>
    </cofactor>
</comment>
<dbReference type="Gene3D" id="3.40.140.10">
    <property type="entry name" value="Cytidine Deaminase, domain 2"/>
    <property type="match status" value="1"/>
</dbReference>
<name>A0A7M4F206_CROPO</name>
<dbReference type="GeneTree" id="ENSGT00940000161190"/>
<feature type="domain" description="CMP/dCMP-type deaminase" evidence="6">
    <location>
        <begin position="1"/>
        <end position="98"/>
    </location>
</feature>
<evidence type="ECO:0000256" key="1">
    <source>
        <dbReference type="ARBA" id="ARBA00001947"/>
    </source>
</evidence>
<dbReference type="GO" id="GO:0005634">
    <property type="term" value="C:nucleus"/>
    <property type="evidence" value="ECO:0007669"/>
    <property type="project" value="TreeGrafter"/>
</dbReference>
<organism evidence="7 8">
    <name type="scientific">Crocodylus porosus</name>
    <name type="common">Saltwater crocodile</name>
    <name type="synonym">Estuarine crocodile</name>
    <dbReference type="NCBI Taxonomy" id="8502"/>
    <lineage>
        <taxon>Eukaryota</taxon>
        <taxon>Metazoa</taxon>
        <taxon>Chordata</taxon>
        <taxon>Craniata</taxon>
        <taxon>Vertebrata</taxon>
        <taxon>Euteleostomi</taxon>
        <taxon>Archelosauria</taxon>
        <taxon>Archosauria</taxon>
        <taxon>Crocodylia</taxon>
        <taxon>Longirostres</taxon>
        <taxon>Crocodylidae</taxon>
        <taxon>Crocodylus</taxon>
    </lineage>
</organism>
<dbReference type="GO" id="GO:0005737">
    <property type="term" value="C:cytoplasm"/>
    <property type="evidence" value="ECO:0007669"/>
    <property type="project" value="TreeGrafter"/>
</dbReference>
<sequence length="151" mass="17825">PCTYLLCEIKRAEDSTSTKYCYKNQDFHHAEVKFLNDNIFSQGKPCSVTWYLSWSPCGECSTEIVEFLKKYPDVSLTIYIARIYYHKQEENREGLRTLKESGVNIQVMTNSDYKYCWETFVMDKEGIIYAPTEKFQWFTELEDILEVGTQT</sequence>
<keyword evidence="5" id="KW-0862">Zinc</keyword>
<dbReference type="GO" id="GO:0003723">
    <property type="term" value="F:RNA binding"/>
    <property type="evidence" value="ECO:0007669"/>
    <property type="project" value="TreeGrafter"/>
</dbReference>
<protein>
    <recommendedName>
        <fullName evidence="6">CMP/dCMP-type deaminase domain-containing protein</fullName>
    </recommendedName>
</protein>
<evidence type="ECO:0000256" key="5">
    <source>
        <dbReference type="ARBA" id="ARBA00022833"/>
    </source>
</evidence>
<keyword evidence="3" id="KW-0479">Metal-binding</keyword>
<evidence type="ECO:0000256" key="4">
    <source>
        <dbReference type="ARBA" id="ARBA00022801"/>
    </source>
</evidence>
<evidence type="ECO:0000259" key="6">
    <source>
        <dbReference type="PROSITE" id="PS51747"/>
    </source>
</evidence>
<evidence type="ECO:0000256" key="3">
    <source>
        <dbReference type="ARBA" id="ARBA00022723"/>
    </source>
</evidence>
<dbReference type="InterPro" id="IPR016193">
    <property type="entry name" value="Cytidine_deaminase-like"/>
</dbReference>
<keyword evidence="4" id="KW-0378">Hydrolase</keyword>
<dbReference type="PANTHER" id="PTHR13857">
    <property type="entry name" value="MRNA EDITING ENZYME"/>
    <property type="match status" value="1"/>
</dbReference>
<reference evidence="7" key="2">
    <citation type="submission" date="2025-09" db="UniProtKB">
        <authorList>
            <consortium name="Ensembl"/>
        </authorList>
    </citation>
    <scope>IDENTIFICATION</scope>
</reference>
<keyword evidence="8" id="KW-1185">Reference proteome</keyword>
<comment type="similarity">
    <text evidence="2">Belongs to the cytidine and deoxycytidylate deaminase family.</text>
</comment>
<dbReference type="OMA" id="DLETHCH"/>
<dbReference type="PROSITE" id="PS00903">
    <property type="entry name" value="CYT_DCMP_DEAMINASES_1"/>
    <property type="match status" value="1"/>
</dbReference>
<dbReference type="Ensembl" id="ENSCPRT00005020943.1">
    <property type="protein sequence ID" value="ENSCPRP00005017897.1"/>
    <property type="gene ID" value="ENSCPRG00005012472.1"/>
</dbReference>
<dbReference type="PROSITE" id="PS51747">
    <property type="entry name" value="CYT_DCMP_DEAMINASES_2"/>
    <property type="match status" value="1"/>
</dbReference>
<dbReference type="PANTHER" id="PTHR13857:SF26">
    <property type="entry name" value="C-U-EDITING ENZYME APOBEC-1"/>
    <property type="match status" value="1"/>
</dbReference>
<dbReference type="Proteomes" id="UP000594220">
    <property type="component" value="Unplaced"/>
</dbReference>